<evidence type="ECO:0000256" key="14">
    <source>
        <dbReference type="SAM" id="Coils"/>
    </source>
</evidence>
<feature type="domain" description="BRCT" evidence="17">
    <location>
        <begin position="2166"/>
        <end position="2256"/>
    </location>
</feature>
<feature type="compositionally biased region" description="Acidic residues" evidence="15">
    <location>
        <begin position="1884"/>
        <end position="1898"/>
    </location>
</feature>
<feature type="compositionally biased region" description="Acidic residues" evidence="15">
    <location>
        <begin position="838"/>
        <end position="849"/>
    </location>
</feature>
<evidence type="ECO:0000256" key="9">
    <source>
        <dbReference type="ARBA" id="ARBA00023204"/>
    </source>
</evidence>
<feature type="compositionally biased region" description="Basic and acidic residues" evidence="15">
    <location>
        <begin position="553"/>
        <end position="564"/>
    </location>
</feature>
<feature type="region of interest" description="Disordered" evidence="15">
    <location>
        <begin position="1523"/>
        <end position="1563"/>
    </location>
</feature>
<feature type="domain" description="BRCT" evidence="17">
    <location>
        <begin position="2275"/>
        <end position="2385"/>
    </location>
</feature>
<evidence type="ECO:0000256" key="12">
    <source>
        <dbReference type="ARBA" id="ARBA00031556"/>
    </source>
</evidence>
<evidence type="ECO:0000256" key="4">
    <source>
        <dbReference type="ARBA" id="ARBA00022723"/>
    </source>
</evidence>
<feature type="compositionally biased region" description="Basic and acidic residues" evidence="15">
    <location>
        <begin position="1298"/>
        <end position="1317"/>
    </location>
</feature>
<feature type="compositionally biased region" description="Basic and acidic residues" evidence="15">
    <location>
        <begin position="170"/>
        <end position="183"/>
    </location>
</feature>
<feature type="coiled-coil region" evidence="14">
    <location>
        <begin position="2053"/>
        <end position="2080"/>
    </location>
</feature>
<dbReference type="PANTHER" id="PTHR13763:SF0">
    <property type="entry name" value="BREAST CANCER TYPE 1 SUSCEPTIBILITY PROTEIN"/>
    <property type="match status" value="1"/>
</dbReference>
<evidence type="ECO:0000256" key="1">
    <source>
        <dbReference type="ARBA" id="ARBA00004123"/>
    </source>
</evidence>
<feature type="region of interest" description="Disordered" evidence="15">
    <location>
        <begin position="541"/>
        <end position="564"/>
    </location>
</feature>
<keyword evidence="4" id="KW-0479">Metal-binding</keyword>
<dbReference type="Pfam" id="PF00533">
    <property type="entry name" value="BRCT"/>
    <property type="match status" value="1"/>
</dbReference>
<keyword evidence="7 13" id="KW-0863">Zinc-finger</keyword>
<dbReference type="SUPFAM" id="SSF57850">
    <property type="entry name" value="RING/U-box"/>
    <property type="match status" value="1"/>
</dbReference>
<keyword evidence="8" id="KW-0862">Zinc</keyword>
<feature type="compositionally biased region" description="Polar residues" evidence="15">
    <location>
        <begin position="864"/>
        <end position="883"/>
    </location>
</feature>
<keyword evidence="11" id="KW-0131">Cell cycle</keyword>
<dbReference type="InterPro" id="IPR031099">
    <property type="entry name" value="BRCA1-associated"/>
</dbReference>
<evidence type="ECO:0000256" key="3">
    <source>
        <dbReference type="ARBA" id="ARBA00022454"/>
    </source>
</evidence>
<feature type="region of interest" description="Disordered" evidence="15">
    <location>
        <begin position="1127"/>
        <end position="1187"/>
    </location>
</feature>
<evidence type="ECO:0000256" key="8">
    <source>
        <dbReference type="ARBA" id="ARBA00022833"/>
    </source>
</evidence>
<dbReference type="Gene3D" id="3.40.50.10190">
    <property type="entry name" value="BRCT domain"/>
    <property type="match status" value="2"/>
</dbReference>
<keyword evidence="3" id="KW-0158">Chromosome</keyword>
<feature type="compositionally biased region" description="Basic and acidic residues" evidence="15">
    <location>
        <begin position="964"/>
        <end position="986"/>
    </location>
</feature>
<feature type="compositionally biased region" description="Polar residues" evidence="15">
    <location>
        <begin position="1823"/>
        <end position="1836"/>
    </location>
</feature>
<evidence type="ECO:0000256" key="6">
    <source>
        <dbReference type="ARBA" id="ARBA00022763"/>
    </source>
</evidence>
<dbReference type="PANTHER" id="PTHR13763">
    <property type="entry name" value="BREAST CANCER TYPE 1 SUSCEPTIBILITY PROTEIN BRCA1"/>
    <property type="match status" value="1"/>
</dbReference>
<evidence type="ECO:0000256" key="5">
    <source>
        <dbReference type="ARBA" id="ARBA00022737"/>
    </source>
</evidence>
<keyword evidence="9" id="KW-0234">DNA repair</keyword>
<feature type="compositionally biased region" description="Basic residues" evidence="15">
    <location>
        <begin position="645"/>
        <end position="658"/>
    </location>
</feature>
<dbReference type="InterPro" id="IPR036420">
    <property type="entry name" value="BRCT_dom_sf"/>
</dbReference>
<reference evidence="18" key="1">
    <citation type="submission" date="2022-11" db="EMBL/GenBank/DDBJ databases">
        <title>Centuries of genome instability and evolution in soft-shell clam transmissible cancer (bioRxiv).</title>
        <authorList>
            <person name="Hart S.F.M."/>
            <person name="Yonemitsu M.A."/>
            <person name="Giersch R.M."/>
            <person name="Beal B.F."/>
            <person name="Arriagada G."/>
            <person name="Davis B.W."/>
            <person name="Ostrander E.A."/>
            <person name="Goff S.P."/>
            <person name="Metzger M.J."/>
        </authorList>
    </citation>
    <scope>NUCLEOTIDE SEQUENCE</scope>
    <source>
        <strain evidence="18">MELC-2E11</strain>
        <tissue evidence="18">Siphon/mantle</tissue>
    </source>
</reference>
<dbReference type="PROSITE" id="PS50089">
    <property type="entry name" value="ZF_RING_2"/>
    <property type="match status" value="1"/>
</dbReference>
<evidence type="ECO:0000256" key="10">
    <source>
        <dbReference type="ARBA" id="ARBA00023242"/>
    </source>
</evidence>
<dbReference type="Proteomes" id="UP001164746">
    <property type="component" value="Chromosome 1"/>
</dbReference>
<feature type="compositionally biased region" description="Basic and acidic residues" evidence="15">
    <location>
        <begin position="132"/>
        <end position="150"/>
    </location>
</feature>
<dbReference type="InterPro" id="IPR001841">
    <property type="entry name" value="Znf_RING"/>
</dbReference>
<dbReference type="EMBL" id="CP111012">
    <property type="protein sequence ID" value="WAQ93496.1"/>
    <property type="molecule type" value="Genomic_DNA"/>
</dbReference>
<keyword evidence="19" id="KW-1185">Reference proteome</keyword>
<keyword evidence="6" id="KW-0227">DNA damage</keyword>
<protein>
    <recommendedName>
        <fullName evidence="12">RING-type E3 ubiquitin transferase BRCA1</fullName>
    </recommendedName>
</protein>
<keyword evidence="5" id="KW-0677">Repeat</keyword>
<feature type="compositionally biased region" description="Acidic residues" evidence="15">
    <location>
        <begin position="818"/>
        <end position="831"/>
    </location>
</feature>
<feature type="domain" description="RING-type" evidence="16">
    <location>
        <begin position="20"/>
        <end position="60"/>
    </location>
</feature>
<evidence type="ECO:0000313" key="18">
    <source>
        <dbReference type="EMBL" id="WAQ93496.1"/>
    </source>
</evidence>
<dbReference type="Gene3D" id="3.30.40.10">
    <property type="entry name" value="Zinc/RING finger domain, C3HC4 (zinc finger)"/>
    <property type="match status" value="1"/>
</dbReference>
<proteinExistence type="predicted"/>
<dbReference type="SMART" id="SM00292">
    <property type="entry name" value="BRCT"/>
    <property type="match status" value="2"/>
</dbReference>
<feature type="region of interest" description="Disordered" evidence="15">
    <location>
        <begin position="1019"/>
        <end position="1059"/>
    </location>
</feature>
<feature type="compositionally biased region" description="Polar residues" evidence="15">
    <location>
        <begin position="1023"/>
        <end position="1054"/>
    </location>
</feature>
<evidence type="ECO:0000259" key="17">
    <source>
        <dbReference type="PROSITE" id="PS50172"/>
    </source>
</evidence>
<dbReference type="PROSITE" id="PS00518">
    <property type="entry name" value="ZF_RING_1"/>
    <property type="match status" value="1"/>
</dbReference>
<feature type="compositionally biased region" description="Polar residues" evidence="15">
    <location>
        <begin position="1526"/>
        <end position="1563"/>
    </location>
</feature>
<feature type="coiled-coil region" evidence="14">
    <location>
        <begin position="696"/>
        <end position="749"/>
    </location>
</feature>
<keyword evidence="10" id="KW-0539">Nucleus</keyword>
<evidence type="ECO:0000256" key="13">
    <source>
        <dbReference type="PROSITE-ProRule" id="PRU00175"/>
    </source>
</evidence>
<feature type="compositionally biased region" description="Polar residues" evidence="15">
    <location>
        <begin position="916"/>
        <end position="928"/>
    </location>
</feature>
<feature type="region of interest" description="Disordered" evidence="15">
    <location>
        <begin position="801"/>
        <end position="883"/>
    </location>
</feature>
<feature type="region of interest" description="Disordered" evidence="15">
    <location>
        <begin position="908"/>
        <end position="931"/>
    </location>
</feature>
<dbReference type="Pfam" id="PF00097">
    <property type="entry name" value="zf-C3HC4"/>
    <property type="match status" value="1"/>
</dbReference>
<keyword evidence="14" id="KW-0175">Coiled coil</keyword>
<dbReference type="CDD" id="cd16498">
    <property type="entry name" value="RING-HC_BRCA1"/>
    <property type="match status" value="1"/>
</dbReference>
<evidence type="ECO:0000256" key="11">
    <source>
        <dbReference type="ARBA" id="ARBA00023306"/>
    </source>
</evidence>
<dbReference type="PROSITE" id="PS50172">
    <property type="entry name" value="BRCT"/>
    <property type="match status" value="2"/>
</dbReference>
<dbReference type="InterPro" id="IPR001357">
    <property type="entry name" value="BRCT_dom"/>
</dbReference>
<feature type="region of interest" description="Disordered" evidence="15">
    <location>
        <begin position="947"/>
        <end position="1006"/>
    </location>
</feature>
<feature type="region of interest" description="Disordered" evidence="15">
    <location>
        <begin position="1817"/>
        <end position="1912"/>
    </location>
</feature>
<evidence type="ECO:0000259" key="16">
    <source>
        <dbReference type="PROSITE" id="PS50089"/>
    </source>
</evidence>
<feature type="compositionally biased region" description="Basic and acidic residues" evidence="15">
    <location>
        <begin position="1127"/>
        <end position="1153"/>
    </location>
</feature>
<dbReference type="SMART" id="SM00184">
    <property type="entry name" value="RING"/>
    <property type="match status" value="1"/>
</dbReference>
<feature type="region of interest" description="Disordered" evidence="15">
    <location>
        <begin position="1290"/>
        <end position="1331"/>
    </location>
</feature>
<accession>A0ABY7D741</accession>
<dbReference type="SUPFAM" id="SSF52113">
    <property type="entry name" value="BRCT domain"/>
    <property type="match status" value="2"/>
</dbReference>
<sequence length="2427" mass="271857">MEPSRKIQELLGQMQKTLECSICLEMMTNPVSTACGHQFCRFCLTEFLERKKQVPCPLCKKPITKRSLTGRTKLGDMVTGVRSLITAFQADTGAIFSPVRGPVTSLVPGTPEVIKSKANQRTRRSNVRRGTKRDSEQGEHNSSHRQDDTGRVAPLQPSDESKGGKITMTCRERKARQVTDTSAVRHADVSNTRLMSPSVHSENTNPEVACKLDTHSTDIAAKSTNVNIDHVNETGYDTSHSRVKGNVELEVNEQVLDERASCDNISNKSNDIMENNIQFSNETSSSSGPLFSTPLDVKSCRKSRAVEKEPLEVEKTRRSLRNKNVTDDMETESKCLTPEFVDHLEQQRDVHKTYSRRDIEVHKKEKKVTKKVSEWLKNVTNVSDALVNKTKAEHRLEEVNKVRAGSCPNDEFAKGRGKKLSKKVLKVKAEEELMGAKLKHLAKQVQDGNQGLLFEFDDFEENAGIKCDANHARNGLGEKDQDIVAPYESEETAAAAGVQINDVDVDIKGNVEDAANDENTDVEDVVDMNVKDDIVIQEVDEGEQDSNCVKPSTKHESKLPKREPEITEKADINNALPANKKRIFKTRIPLDNKTVETHTGMCDDAKESKRGDLLINVGKSQNENLVTEYSDPYEFRSSQPTPKKILSKKSKTKKARKKTTADKLKNPVIETGKLKNKDSGPNKIWNKELVPKKTILKNTENEIEHISSELSRAEDYDLLTSTQEVVAKMEQEKRESERCENSLEIVKVEGMKKKVRFMEPRMSDFNHNGHIDVIGFRKAKQAFEKEVGVVKADTQLKMGQKLSTDDNQKESSATCEAVEADDTVNPDEENNEALQQDVDSEPEQFEEPNPDLQQEDVKEKMKMQLSTDQTSVEQTPEIAQSQDSIVGETPALFAVPKFTMYKGKIVGKRSEKYKSSVPNASDKSCQEQSLEDKTALHDKVVESIAETPLIAVKLNMVPETPLSNEERNQENGDEKQEKNEIHEKNHQASNDESDETQTPDFDIESPLLKVRCMTDFKNEGNKKVSQITESQNSGKNNDSNSSEKQSIESQNSESILKPAVVATDEKLEYKDDTNQDYIMMDKGSCSNSLNASVSANLKAKTSKLKKKRKCFMLDDDESIVDKNLKSDDTIREEGNQQKRLRHENTKPFEDSFKRSHKSANKHNVSADKIDKEDVEVSSQTVHSGESSVDIIPDTISCASTFKSIDRQIEVEKNEFEMEIPDRSLDLSSLRSAEAIDVTPDLNVNAAAGDELDLNVSLDKKLDRHSSETKDWLLESEDVNSVMSTLDPQTVDFANKSEQVSDDKENVRKSSCEGKNEDASIQNDSLEDGKKNDVSRHLSGLLKSPNSSFVAYGSQQSPDDIFQMDTEMPTLDASPANDEIVELIYLSPDDTDKNGIKDHIERIVDIKRERKITTDNVGKCGDRMEMHKDDVVDSKPVDNRMVKKIDTMAYRKHSMGNSRKSSLSPTVVNVTSPSNSMKLLTPFKYKSPVVSFISPRTSLKKSIEPAIVEDTDVRIDSDISPRVAATSLRTPKRSSANKSSVLSSTRRTLQSPLTSGRNFTPNISKYSPSLRKGFGATGLKNGNLDSCKPEVVELKDDKLGNEDHYVNHTDKGNIETQDNDNEDVLLSPDDLPDLNIPSPRDSVRDISVALNLDSSDDEHIEDETIDNGDTHLEEFSLDDHHGEIEKKCKVTPDLKILSQDKEKNVLIQESNENFKDKDEEYDVEINDKNGYNNGNDEQVNNPKITKFSDRFVGLSAVSHEMNNEDENSLSSSTTSSEFKLDNSEEDSEEESPERKAINIISSFNKIKNCVEKGVNIADTKHSPMHSSVSKKNNCRQKSTIDKNLLSSKLDKHLPKAKKSPWADKYSSKLDSSDSELEESHVILESDVEDDDKSVEDDVDSTVNSKKRNDGNGKCLKRKRKVIDVSSDEDVVKNSPSNLSKKIHGNAQLKAHGSDCKAGQSDASDIETINDKQDDSEAGDLDNSNKVVMKESAGDRADTGAIDSNKGDNSDDEVVMSRKGTKRAILSDKDSSRYMNLTSSSAFSSQSENISTQDRIALEKDLERLAREREAIEKQLKRSKILKESRREGTSSAVNMEDLDDADIEVNISDEDEGHGDDLEMHMDMDLDVEVELDGDCQVLPAQESGKIQHSSEVLKSKDGKLDPGVKKNIGIVATGLNTSQVQEIKSLAAQNEAKFFSKFNTSVTHVIVKPAEEDDRLCERTLKFFQGLAHKCWILNYFWVTDSRQVGYLLPEGQYEIQGDTAHGHTHQGPQRSRLSKHNIFQNITCFLIGDNDFLTRDSLIELIVTCGGRVLTDPRDVRKGQGSKVVCVTCTDMEEDEDGSSLEQQEAVQMAKDLYRNDRLVTLTREWVLDSLTMFDLQPLKDYLSQQMIETTLVNLSYFLFMYNFLFNRPCCKFILINNNLGVIECY</sequence>
<organism evidence="18 19">
    <name type="scientific">Mya arenaria</name>
    <name type="common">Soft-shell clam</name>
    <dbReference type="NCBI Taxonomy" id="6604"/>
    <lineage>
        <taxon>Eukaryota</taxon>
        <taxon>Metazoa</taxon>
        <taxon>Spiralia</taxon>
        <taxon>Lophotrochozoa</taxon>
        <taxon>Mollusca</taxon>
        <taxon>Bivalvia</taxon>
        <taxon>Autobranchia</taxon>
        <taxon>Heteroconchia</taxon>
        <taxon>Euheterodonta</taxon>
        <taxon>Imparidentia</taxon>
        <taxon>Neoheterodontei</taxon>
        <taxon>Myida</taxon>
        <taxon>Myoidea</taxon>
        <taxon>Myidae</taxon>
        <taxon>Mya</taxon>
    </lineage>
</organism>
<feature type="compositionally biased region" description="Acidic residues" evidence="15">
    <location>
        <begin position="991"/>
        <end position="1003"/>
    </location>
</feature>
<name>A0ABY7D741_MYAAR</name>
<feature type="region of interest" description="Disordered" evidence="15">
    <location>
        <begin position="633"/>
        <end position="661"/>
    </location>
</feature>
<comment type="subcellular location">
    <subcellularLocation>
        <location evidence="2">Chromosome</location>
    </subcellularLocation>
    <subcellularLocation>
        <location evidence="1">Nucleus</location>
    </subcellularLocation>
</comment>
<feature type="region of interest" description="Disordered" evidence="15">
    <location>
        <begin position="1759"/>
        <end position="1795"/>
    </location>
</feature>
<feature type="compositionally biased region" description="Basic residues" evidence="15">
    <location>
        <begin position="118"/>
        <end position="131"/>
    </location>
</feature>
<dbReference type="InterPro" id="IPR013083">
    <property type="entry name" value="Znf_RING/FYVE/PHD"/>
</dbReference>
<feature type="compositionally biased region" description="Basic and acidic residues" evidence="15">
    <location>
        <begin position="1864"/>
        <end position="1882"/>
    </location>
</feature>
<feature type="region of interest" description="Disordered" evidence="15">
    <location>
        <begin position="99"/>
        <end position="183"/>
    </location>
</feature>
<gene>
    <name evidence="18" type="ORF">MAR_005967</name>
</gene>
<evidence type="ECO:0000256" key="7">
    <source>
        <dbReference type="ARBA" id="ARBA00022771"/>
    </source>
</evidence>
<feature type="compositionally biased region" description="Polar residues" evidence="15">
    <location>
        <begin position="1176"/>
        <end position="1186"/>
    </location>
</feature>
<dbReference type="InterPro" id="IPR018957">
    <property type="entry name" value="Znf_C3HC4_RING-type"/>
</dbReference>
<feature type="region of interest" description="Disordered" evidence="15">
    <location>
        <begin position="1924"/>
        <end position="1961"/>
    </location>
</feature>
<evidence type="ECO:0000256" key="2">
    <source>
        <dbReference type="ARBA" id="ARBA00004286"/>
    </source>
</evidence>
<dbReference type="InterPro" id="IPR017907">
    <property type="entry name" value="Znf_RING_CS"/>
</dbReference>
<evidence type="ECO:0000313" key="19">
    <source>
        <dbReference type="Proteomes" id="UP001164746"/>
    </source>
</evidence>
<feature type="region of interest" description="Disordered" evidence="15">
    <location>
        <begin position="1989"/>
        <end position="2019"/>
    </location>
</feature>
<evidence type="ECO:0000256" key="15">
    <source>
        <dbReference type="SAM" id="MobiDB-lite"/>
    </source>
</evidence>